<dbReference type="RefSeq" id="WP_032818836.1">
    <property type="nucleotide sequence ID" value="NZ_MLOK01000035.1"/>
</dbReference>
<evidence type="ECO:0000313" key="3">
    <source>
        <dbReference type="EMBL" id="OIM21489.1"/>
    </source>
</evidence>
<evidence type="ECO:0000256" key="1">
    <source>
        <dbReference type="ARBA" id="ARBA00022679"/>
    </source>
</evidence>
<evidence type="ECO:0000259" key="2">
    <source>
        <dbReference type="Pfam" id="PF13427"/>
    </source>
</evidence>
<dbReference type="AlphaFoldDB" id="A0A6N4A685"/>
<feature type="domain" description="Adenylyltransferase AadA C-terminal" evidence="2">
    <location>
        <begin position="156"/>
        <end position="259"/>
    </location>
</feature>
<accession>A0A6N4A685</accession>
<keyword evidence="1 3" id="KW-0808">Transferase</keyword>
<name>A0A6N4A685_OENOE</name>
<dbReference type="Proteomes" id="UP000181728">
    <property type="component" value="Unassembled WGS sequence"/>
</dbReference>
<comment type="caution">
    <text evidence="3">The sequence shown here is derived from an EMBL/GenBank/DDBJ whole genome shotgun (WGS) entry which is preliminary data.</text>
</comment>
<protein>
    <submittedName>
        <fullName evidence="3">Adenylyl transferase</fullName>
    </submittedName>
</protein>
<evidence type="ECO:0000313" key="4">
    <source>
        <dbReference type="Proteomes" id="UP000181728"/>
    </source>
</evidence>
<proteinExistence type="predicted"/>
<dbReference type="GO" id="GO:0016740">
    <property type="term" value="F:transferase activity"/>
    <property type="evidence" value="ECO:0007669"/>
    <property type="project" value="UniProtKB-KW"/>
</dbReference>
<gene>
    <name evidence="3" type="ORF">ATX59_03915</name>
</gene>
<dbReference type="Gene3D" id="3.30.460.10">
    <property type="entry name" value="Beta Polymerase, domain 2"/>
    <property type="match status" value="1"/>
</dbReference>
<dbReference type="SUPFAM" id="SSF81301">
    <property type="entry name" value="Nucleotidyltransferase"/>
    <property type="match status" value="1"/>
</dbReference>
<dbReference type="EMBL" id="MLOK01000035">
    <property type="protein sequence ID" value="OIM21489.1"/>
    <property type="molecule type" value="Genomic_DNA"/>
</dbReference>
<dbReference type="Pfam" id="PF13427">
    <property type="entry name" value="AadA_C"/>
    <property type="match status" value="1"/>
</dbReference>
<dbReference type="InterPro" id="IPR043519">
    <property type="entry name" value="NT_sf"/>
</dbReference>
<reference evidence="3 4" key="1">
    <citation type="journal article" date="2016" name="BMC Genomics">
        <title>Consensus pan-genome assembly of the specialised wine bacterium Oenococcus oeni.</title>
        <authorList>
            <person name="Sternes P.R."/>
            <person name="Borneman A.R."/>
        </authorList>
    </citation>
    <scope>NUCLEOTIDE SEQUENCE [LARGE SCALE GENOMIC DNA]</scope>
    <source>
        <strain evidence="3 4">AWRIB661</strain>
    </source>
</reference>
<sequence length="265" mass="31088">MFDMIFLMARTDELLSLLKVGYEKILAGNLIGIYLHGSYVFGCYNERISDLDYIIVVKEALSFDSKKRLMEYTLDYLWPLSPEKGLEFHVLLLRDTLNFKQPLTFDFHFSKMHYDEYLRDGKSYIKRMRGKDPDLVAHIMVINNFGQVLSGSKIKNVFSRVPSEIYWQSILYDVDSARTEIISQPMYIILNLCRALAYKKDHLITSKLSGGLWALEKIPKRFSRLIQRSLSEYRSQNPIFVGRKYGQAELEEFAVYMLKRIDNNQ</sequence>
<organism evidence="3 4">
    <name type="scientific">Oenococcus oeni</name>
    <name type="common">Leuconostoc oenos</name>
    <dbReference type="NCBI Taxonomy" id="1247"/>
    <lineage>
        <taxon>Bacteria</taxon>
        <taxon>Bacillati</taxon>
        <taxon>Bacillota</taxon>
        <taxon>Bacilli</taxon>
        <taxon>Lactobacillales</taxon>
        <taxon>Lactobacillaceae</taxon>
        <taxon>Oenococcus</taxon>
    </lineage>
</organism>
<dbReference type="InterPro" id="IPR025184">
    <property type="entry name" value="AadA_C"/>
</dbReference>